<gene>
    <name evidence="4" type="ORF">IV203_029158</name>
</gene>
<evidence type="ECO:0000256" key="1">
    <source>
        <dbReference type="SAM" id="MobiDB-lite"/>
    </source>
</evidence>
<comment type="caution">
    <text evidence="4">The sequence shown here is derived from an EMBL/GenBank/DDBJ whole genome shotgun (WGS) entry which is preliminary data.</text>
</comment>
<dbReference type="Proteomes" id="UP000693970">
    <property type="component" value="Unassembled WGS sequence"/>
</dbReference>
<feature type="signal peptide" evidence="3">
    <location>
        <begin position="1"/>
        <end position="32"/>
    </location>
</feature>
<keyword evidence="2" id="KW-0812">Transmembrane</keyword>
<feature type="compositionally biased region" description="Low complexity" evidence="1">
    <location>
        <begin position="364"/>
        <end position="375"/>
    </location>
</feature>
<evidence type="ECO:0000313" key="4">
    <source>
        <dbReference type="EMBL" id="KAG7366488.1"/>
    </source>
</evidence>
<reference evidence="4" key="1">
    <citation type="journal article" date="2021" name="Sci. Rep.">
        <title>Diploid genomic architecture of Nitzschia inconspicua, an elite biomass production diatom.</title>
        <authorList>
            <person name="Oliver A."/>
            <person name="Podell S."/>
            <person name="Pinowska A."/>
            <person name="Traller J.C."/>
            <person name="Smith S.R."/>
            <person name="McClure R."/>
            <person name="Beliaev A."/>
            <person name="Bohutskyi P."/>
            <person name="Hill E.A."/>
            <person name="Rabines A."/>
            <person name="Zheng H."/>
            <person name="Allen L.Z."/>
            <person name="Kuo A."/>
            <person name="Grigoriev I.V."/>
            <person name="Allen A.E."/>
            <person name="Hazlebeck D."/>
            <person name="Allen E.E."/>
        </authorList>
    </citation>
    <scope>NUCLEOTIDE SEQUENCE</scope>
    <source>
        <strain evidence="4">Hildebrandi</strain>
    </source>
</reference>
<keyword evidence="2" id="KW-0472">Membrane</keyword>
<feature type="transmembrane region" description="Helical" evidence="2">
    <location>
        <begin position="207"/>
        <end position="233"/>
    </location>
</feature>
<proteinExistence type="predicted"/>
<dbReference type="EMBL" id="JAGRRH010000007">
    <property type="protein sequence ID" value="KAG7366488.1"/>
    <property type="molecule type" value="Genomic_DNA"/>
</dbReference>
<feature type="transmembrane region" description="Helical" evidence="2">
    <location>
        <begin position="239"/>
        <end position="259"/>
    </location>
</feature>
<name>A0A9K3LQ69_9STRA</name>
<keyword evidence="3" id="KW-0732">Signal</keyword>
<feature type="chain" id="PRO_5039938511" evidence="3">
    <location>
        <begin position="33"/>
        <end position="399"/>
    </location>
</feature>
<reference evidence="4" key="2">
    <citation type="submission" date="2021-04" db="EMBL/GenBank/DDBJ databases">
        <authorList>
            <person name="Podell S."/>
        </authorList>
    </citation>
    <scope>NUCLEOTIDE SEQUENCE</scope>
    <source>
        <strain evidence="4">Hildebrandi</strain>
    </source>
</reference>
<organism evidence="4 5">
    <name type="scientific">Nitzschia inconspicua</name>
    <dbReference type="NCBI Taxonomy" id="303405"/>
    <lineage>
        <taxon>Eukaryota</taxon>
        <taxon>Sar</taxon>
        <taxon>Stramenopiles</taxon>
        <taxon>Ochrophyta</taxon>
        <taxon>Bacillariophyta</taxon>
        <taxon>Bacillariophyceae</taxon>
        <taxon>Bacillariophycidae</taxon>
        <taxon>Bacillariales</taxon>
        <taxon>Bacillariaceae</taxon>
        <taxon>Nitzschia</taxon>
    </lineage>
</organism>
<accession>A0A9K3LQ69</accession>
<keyword evidence="2" id="KW-1133">Transmembrane helix</keyword>
<protein>
    <submittedName>
        <fullName evidence="4">Uncharacterized protein</fullName>
    </submittedName>
</protein>
<keyword evidence="5" id="KW-1185">Reference proteome</keyword>
<evidence type="ECO:0000313" key="5">
    <source>
        <dbReference type="Proteomes" id="UP000693970"/>
    </source>
</evidence>
<sequence>MRPTFRSRTSQLLRAVSFVVLCCIASLPSSEGERPGLEQRKASRRSITSLQKRSRHLNPHHKSRYYEFLNDNSRTKNTTLMDVWLCLACALGWACWFVNSLQPPDRLVFETRDSKKVWGNVLQVSLGEDILGTGIPVYHAVVDYVVEGEVDGEPLQIRKAFSTKKLLEEGFANVEILVLSDDPTTAMLMDDFLETKRDQEKQETPSLTFLVLTYLVAAVLIGTSVVGSVLVILRMEKPVFGWISMGVTVVFLYPTAIFLNKIISFICGQAFLTERPGEIIHGERMYCTIKRCHGTMNPFEVFGSEDDRPNRMIELAGLQVPSLDNPRAETGKEPQTPKRLFPNAGCGFGAFNVHFANGRPRTGSSFSSMSASQNSNERRIIGKSVGPTPRFSNSIQCTL</sequence>
<dbReference type="OrthoDB" id="49218at2759"/>
<feature type="region of interest" description="Disordered" evidence="1">
    <location>
        <begin position="29"/>
        <end position="49"/>
    </location>
</feature>
<evidence type="ECO:0000256" key="2">
    <source>
        <dbReference type="SAM" id="Phobius"/>
    </source>
</evidence>
<feature type="compositionally biased region" description="Basic and acidic residues" evidence="1">
    <location>
        <begin position="31"/>
        <end position="41"/>
    </location>
</feature>
<feature type="transmembrane region" description="Helical" evidence="2">
    <location>
        <begin position="79"/>
        <end position="98"/>
    </location>
</feature>
<evidence type="ECO:0000256" key="3">
    <source>
        <dbReference type="SAM" id="SignalP"/>
    </source>
</evidence>
<feature type="region of interest" description="Disordered" evidence="1">
    <location>
        <begin position="362"/>
        <end position="387"/>
    </location>
</feature>
<dbReference type="AlphaFoldDB" id="A0A9K3LQ69"/>